<evidence type="ECO:0000256" key="10">
    <source>
        <dbReference type="SAM" id="Phobius"/>
    </source>
</evidence>
<reference evidence="12" key="2">
    <citation type="submission" date="2024-04" db="UniProtKB">
        <authorList>
            <consortium name="Ensembl"/>
        </authorList>
    </citation>
    <scope>IDENTIFICATION</scope>
</reference>
<keyword evidence="6" id="KW-1015">Disulfide bond</keyword>
<evidence type="ECO:0000256" key="7">
    <source>
        <dbReference type="ARBA" id="ARBA00023180"/>
    </source>
</evidence>
<evidence type="ECO:0000256" key="5">
    <source>
        <dbReference type="ARBA" id="ARBA00023136"/>
    </source>
</evidence>
<evidence type="ECO:0000256" key="9">
    <source>
        <dbReference type="SAM" id="MobiDB-lite"/>
    </source>
</evidence>
<evidence type="ECO:0000256" key="6">
    <source>
        <dbReference type="ARBA" id="ARBA00023157"/>
    </source>
</evidence>
<protein>
    <recommendedName>
        <fullName evidence="11">Aspartyl beta-hydroxylase/Triadin domain-containing protein</fullName>
    </recommendedName>
</protein>
<evidence type="ECO:0000256" key="8">
    <source>
        <dbReference type="ARBA" id="ARBA00037847"/>
    </source>
</evidence>
<proteinExistence type="predicted"/>
<evidence type="ECO:0000256" key="4">
    <source>
        <dbReference type="ARBA" id="ARBA00022989"/>
    </source>
</evidence>
<comment type="subcellular location">
    <subcellularLocation>
        <location evidence="8">Endomembrane system</location>
        <topology evidence="8">Single-pass membrane protein</topology>
    </subcellularLocation>
    <subcellularLocation>
        <location evidence="1">Membrane</location>
        <topology evidence="1">Single-pass type II membrane protein</topology>
    </subcellularLocation>
</comment>
<organism evidence="12">
    <name type="scientific">Gasterosteus aculeatus</name>
    <name type="common">Three-spined stickleback</name>
    <dbReference type="NCBI Taxonomy" id="69293"/>
    <lineage>
        <taxon>Eukaryota</taxon>
        <taxon>Metazoa</taxon>
        <taxon>Chordata</taxon>
        <taxon>Craniata</taxon>
        <taxon>Vertebrata</taxon>
        <taxon>Euteleostomi</taxon>
        <taxon>Actinopterygii</taxon>
        <taxon>Neopterygii</taxon>
        <taxon>Teleostei</taxon>
        <taxon>Neoteleostei</taxon>
        <taxon>Acanthomorphata</taxon>
        <taxon>Eupercaria</taxon>
        <taxon>Perciformes</taxon>
        <taxon>Cottioidei</taxon>
        <taxon>Gasterosteales</taxon>
        <taxon>Gasterosteidae</taxon>
        <taxon>Gasterosteus</taxon>
    </lineage>
</organism>
<evidence type="ECO:0000256" key="3">
    <source>
        <dbReference type="ARBA" id="ARBA00022692"/>
    </source>
</evidence>
<dbReference type="AlphaFoldDB" id="G3N4B2"/>
<keyword evidence="4 10" id="KW-1133">Transmembrane helix</keyword>
<dbReference type="PANTHER" id="PTHR12366:SF32">
    <property type="entry name" value="ASPARTATE BETA-HYDROXYLASE ISOFORM X1"/>
    <property type="match status" value="1"/>
</dbReference>
<evidence type="ECO:0000313" key="12">
    <source>
        <dbReference type="Ensembl" id="ENSGACP00000000132.1"/>
    </source>
</evidence>
<dbReference type="eggNOG" id="KOG3696">
    <property type="taxonomic scope" value="Eukaryota"/>
</dbReference>
<keyword evidence="3 10" id="KW-0812">Transmembrane</keyword>
<dbReference type="STRING" id="69293.ENSGACP00000000132"/>
<dbReference type="GO" id="GO:0062101">
    <property type="term" value="F:peptidyl-aspartic acid 3-dioxygenase activity"/>
    <property type="evidence" value="ECO:0007669"/>
    <property type="project" value="InterPro"/>
</dbReference>
<dbReference type="InterPro" id="IPR039038">
    <property type="entry name" value="ASPH"/>
</dbReference>
<dbReference type="InParanoid" id="G3N4B2"/>
<keyword evidence="7" id="KW-0325">Glycoprotein</keyword>
<dbReference type="Pfam" id="PF05279">
    <property type="entry name" value="Asp-B-Hydro_N"/>
    <property type="match status" value="1"/>
</dbReference>
<name>G3N4B2_GASAC</name>
<keyword evidence="2" id="KW-0597">Phosphoprotein</keyword>
<dbReference type="PANTHER" id="PTHR12366">
    <property type="entry name" value="ASPARTYL/ASPARAGINYL BETA-HYDROXYLASE"/>
    <property type="match status" value="1"/>
</dbReference>
<keyword evidence="5 10" id="KW-0472">Membrane</keyword>
<sequence>SSEGKTAVESKNGKSSAGTKYSMFTWFVVLALLGVWSSVAVVYFEVVDYDSVMARAKQFRMNFSEVLQGKLTAYDTDGDGDFDVEDAKVLLGGSLGINAKERERLEKERVAKERERLEKERVARETERLEKERVGLEKERVARETERLEKERVARETERLEKERERSRVAQEKQRAEKDRFERERVSREQKESEAAREKDGLLQGRTERPRLAREKAARDKMEA</sequence>
<dbReference type="Ensembl" id="ENSGACT00000000132.1">
    <property type="protein sequence ID" value="ENSGACP00000000132.1"/>
    <property type="gene ID" value="ENSGACG00000000106.1"/>
</dbReference>
<feature type="domain" description="Aspartyl beta-hydroxylase/Triadin" evidence="11">
    <location>
        <begin position="12"/>
        <end position="92"/>
    </location>
</feature>
<evidence type="ECO:0000259" key="11">
    <source>
        <dbReference type="Pfam" id="PF05279"/>
    </source>
</evidence>
<dbReference type="Bgee" id="ENSGACG00000000106">
    <property type="expression patterns" value="Expressed in muscle tissue and 12 other cell types or tissues"/>
</dbReference>
<dbReference type="InterPro" id="IPR007943">
    <property type="entry name" value="Asp-B-hydro/Triadin_dom"/>
</dbReference>
<evidence type="ECO:0000256" key="1">
    <source>
        <dbReference type="ARBA" id="ARBA00004606"/>
    </source>
</evidence>
<dbReference type="OMA" id="RAKDFRY"/>
<reference evidence="12" key="1">
    <citation type="submission" date="2006-01" db="EMBL/GenBank/DDBJ databases">
        <authorList>
            <person name="Lindblad-Toh K."/>
            <person name="Mauceli E."/>
            <person name="Grabherr M."/>
            <person name="Chang J.L."/>
            <person name="Lander E.S."/>
        </authorList>
    </citation>
    <scope>NUCLEOTIDE SEQUENCE [LARGE SCALE GENOMIC DNA]</scope>
</reference>
<accession>G3N4B2</accession>
<feature type="transmembrane region" description="Helical" evidence="10">
    <location>
        <begin position="21"/>
        <end position="44"/>
    </location>
</feature>
<dbReference type="GO" id="GO:0016020">
    <property type="term" value="C:membrane"/>
    <property type="evidence" value="ECO:0007669"/>
    <property type="project" value="UniProtKB-SubCell"/>
</dbReference>
<feature type="region of interest" description="Disordered" evidence="9">
    <location>
        <begin position="143"/>
        <end position="224"/>
    </location>
</feature>
<evidence type="ECO:0000256" key="2">
    <source>
        <dbReference type="ARBA" id="ARBA00022553"/>
    </source>
</evidence>
<dbReference type="GO" id="GO:0005783">
    <property type="term" value="C:endoplasmic reticulum"/>
    <property type="evidence" value="ECO:0007669"/>
    <property type="project" value="TreeGrafter"/>
</dbReference>